<evidence type="ECO:0000256" key="1">
    <source>
        <dbReference type="SAM" id="MobiDB-lite"/>
    </source>
</evidence>
<name>A0A8K0L726_9PEZI</name>
<protein>
    <submittedName>
        <fullName evidence="2">Uncharacterized protein</fullName>
    </submittedName>
</protein>
<evidence type="ECO:0000313" key="3">
    <source>
        <dbReference type="Proteomes" id="UP000809789"/>
    </source>
</evidence>
<organism evidence="2 3">
    <name type="scientific">Elsinoe batatas</name>
    <dbReference type="NCBI Taxonomy" id="2601811"/>
    <lineage>
        <taxon>Eukaryota</taxon>
        <taxon>Fungi</taxon>
        <taxon>Dikarya</taxon>
        <taxon>Ascomycota</taxon>
        <taxon>Pezizomycotina</taxon>
        <taxon>Dothideomycetes</taxon>
        <taxon>Dothideomycetidae</taxon>
        <taxon>Myriangiales</taxon>
        <taxon>Elsinoaceae</taxon>
        <taxon>Elsinoe</taxon>
    </lineage>
</organism>
<sequence>MDDSREAPPRERATGNTSLRELLQLRTLHSCKDPANPGSAAEDDTESTSTIIDIVPLPAPSMHHLKAQGEDVSTYYLHPPQDTKSHILEGTNGRTLHAWNQDVIACKRRNRVANVHGSGIAKRPRKSKDTRRKSKDKRGGKAWGIIPCVHGSRIEVSCTTNHSTPATSCRYSDCRRVVENELVRSPTR</sequence>
<gene>
    <name evidence="2" type="ORF">KVT40_001654</name>
</gene>
<evidence type="ECO:0000313" key="2">
    <source>
        <dbReference type="EMBL" id="KAG8630035.1"/>
    </source>
</evidence>
<proteinExistence type="predicted"/>
<feature type="compositionally biased region" description="Basic residues" evidence="1">
    <location>
        <begin position="122"/>
        <end position="140"/>
    </location>
</feature>
<feature type="region of interest" description="Disordered" evidence="1">
    <location>
        <begin position="115"/>
        <end position="142"/>
    </location>
</feature>
<feature type="region of interest" description="Disordered" evidence="1">
    <location>
        <begin position="29"/>
        <end position="48"/>
    </location>
</feature>
<comment type="caution">
    <text evidence="2">The sequence shown here is derived from an EMBL/GenBank/DDBJ whole genome shotgun (WGS) entry which is preliminary data.</text>
</comment>
<dbReference type="AlphaFoldDB" id="A0A8K0L726"/>
<keyword evidence="3" id="KW-1185">Reference proteome</keyword>
<dbReference type="Proteomes" id="UP000809789">
    <property type="component" value="Unassembled WGS sequence"/>
</dbReference>
<dbReference type="EMBL" id="JAESVG020000002">
    <property type="protein sequence ID" value="KAG8630035.1"/>
    <property type="molecule type" value="Genomic_DNA"/>
</dbReference>
<accession>A0A8K0L726</accession>
<reference evidence="2" key="1">
    <citation type="submission" date="2021-07" db="EMBL/GenBank/DDBJ databases">
        <title>Elsinoe batatas strain:CRI-CJ2 Genome sequencing and assembly.</title>
        <authorList>
            <person name="Huang L."/>
        </authorList>
    </citation>
    <scope>NUCLEOTIDE SEQUENCE</scope>
    <source>
        <strain evidence="2">CRI-CJ2</strain>
    </source>
</reference>